<evidence type="ECO:0000256" key="20">
    <source>
        <dbReference type="ARBA" id="ARBA00033187"/>
    </source>
</evidence>
<protein>
    <recommendedName>
        <fullName evidence="6">Flavohemoprotein</fullName>
        <ecNumber evidence="5">1.14.12.17</ecNumber>
    </recommendedName>
    <alternativeName>
        <fullName evidence="19">Flavohemoglobin</fullName>
    </alternativeName>
    <alternativeName>
        <fullName evidence="18">Hemoglobin-like protein</fullName>
    </alternativeName>
    <alternativeName>
        <fullName evidence="20">Nitric oxide dioxygenase</fullName>
    </alternativeName>
</protein>
<dbReference type="SUPFAM" id="SSF63380">
    <property type="entry name" value="Riboflavin synthase domain-like"/>
    <property type="match status" value="1"/>
</dbReference>
<dbReference type="GO" id="GO:0009636">
    <property type="term" value="P:response to toxic substance"/>
    <property type="evidence" value="ECO:0007669"/>
    <property type="project" value="UniProtKB-KW"/>
</dbReference>
<dbReference type="Pfam" id="PF00042">
    <property type="entry name" value="Globin"/>
    <property type="match status" value="1"/>
</dbReference>
<dbReference type="Pfam" id="PF00175">
    <property type="entry name" value="NAD_binding_1"/>
    <property type="match status" value="1"/>
</dbReference>
<sequence>MPASLSPQTVAVVKATVPALETHGLAITRRMYERLFENADIRDLFNQSHHGETGSQPKALALAVLAYARNIDNLGVLTGAVERIAQKHVALNILPEHYPFVADALLAAILDVLGEAATPEILAAWGEAYWFLAELLIGREATIYRDQAAKAGGWNGWRDFVVESVKSESETIRSFVLVPADGGQVLRHEPGQYLGFLVDLPGRGVLKRNYSISCAPNARAYRITVKREDDADRPAGLVSNWLHAEARPGTVLKVAAPAGDFFLDRRSAEPVVLVSGGVGLTPMVSMLESIAAEAPARPAWFVHGALNGRVHAMGAHVRGLVANRENLSARTFYAEPDPQDRPGEHYDEAGLITTDWLMANTPSERATYYLCGPKPFLAALSSGLTRAGVPAERVRFEFFGPADELLDEAPKQAA</sequence>
<evidence type="ECO:0000256" key="14">
    <source>
        <dbReference type="ARBA" id="ARBA00023002"/>
    </source>
</evidence>
<dbReference type="PANTHER" id="PTHR43396">
    <property type="entry name" value="FLAVOHEMOPROTEIN"/>
    <property type="match status" value="1"/>
</dbReference>
<evidence type="ECO:0000256" key="18">
    <source>
        <dbReference type="ARBA" id="ARBA00030024"/>
    </source>
</evidence>
<evidence type="ECO:0000256" key="10">
    <source>
        <dbReference type="ARBA" id="ARBA00022630"/>
    </source>
</evidence>
<evidence type="ECO:0000256" key="15">
    <source>
        <dbReference type="ARBA" id="ARBA00023004"/>
    </source>
</evidence>
<evidence type="ECO:0000256" key="7">
    <source>
        <dbReference type="ARBA" id="ARBA00022575"/>
    </source>
</evidence>
<dbReference type="PROSITE" id="PS51384">
    <property type="entry name" value="FAD_FR"/>
    <property type="match status" value="1"/>
</dbReference>
<dbReference type="InterPro" id="IPR017927">
    <property type="entry name" value="FAD-bd_FR_type"/>
</dbReference>
<comment type="similarity">
    <text evidence="3">In the C-terminal section; belongs to the flavoprotein pyridine nucleotide cytochrome reductase family.</text>
</comment>
<dbReference type="AlphaFoldDB" id="A0A160PBC7"/>
<evidence type="ECO:0000256" key="9">
    <source>
        <dbReference type="ARBA" id="ARBA00022621"/>
    </source>
</evidence>
<dbReference type="EC" id="1.14.12.17" evidence="5"/>
<evidence type="ECO:0000256" key="17">
    <source>
        <dbReference type="ARBA" id="ARBA00025094"/>
    </source>
</evidence>
<comment type="cofactor">
    <cofactor evidence="2">
        <name>FAD</name>
        <dbReference type="ChEBI" id="CHEBI:57692"/>
    </cofactor>
</comment>
<keyword evidence="10" id="KW-0285">Flavoprotein</keyword>
<evidence type="ECO:0000256" key="13">
    <source>
        <dbReference type="ARBA" id="ARBA00022857"/>
    </source>
</evidence>
<dbReference type="InterPro" id="IPR000971">
    <property type="entry name" value="Globin"/>
</dbReference>
<dbReference type="GO" id="GO:0046872">
    <property type="term" value="F:metal ion binding"/>
    <property type="evidence" value="ECO:0007669"/>
    <property type="project" value="UniProtKB-KW"/>
</dbReference>
<dbReference type="InterPro" id="IPR001709">
    <property type="entry name" value="Flavoprot_Pyr_Nucl_cyt_Rdtase"/>
</dbReference>
<evidence type="ECO:0000259" key="24">
    <source>
        <dbReference type="PROSITE" id="PS01033"/>
    </source>
</evidence>
<evidence type="ECO:0000256" key="12">
    <source>
        <dbReference type="ARBA" id="ARBA00022827"/>
    </source>
</evidence>
<dbReference type="GO" id="GO:0019825">
    <property type="term" value="F:oxygen binding"/>
    <property type="evidence" value="ECO:0007669"/>
    <property type="project" value="InterPro"/>
</dbReference>
<dbReference type="InterPro" id="IPR009050">
    <property type="entry name" value="Globin-like_sf"/>
</dbReference>
<evidence type="ECO:0000256" key="16">
    <source>
        <dbReference type="ARBA" id="ARBA00023027"/>
    </source>
</evidence>
<dbReference type="OrthoDB" id="9786134at2"/>
<evidence type="ECO:0000259" key="25">
    <source>
        <dbReference type="PROSITE" id="PS51384"/>
    </source>
</evidence>
<dbReference type="SUPFAM" id="SSF46458">
    <property type="entry name" value="Globin-like"/>
    <property type="match status" value="1"/>
</dbReference>
<evidence type="ECO:0000256" key="8">
    <source>
        <dbReference type="ARBA" id="ARBA00022617"/>
    </source>
</evidence>
<keyword evidence="14" id="KW-0560">Oxidoreductase</keyword>
<dbReference type="PRINTS" id="PR00371">
    <property type="entry name" value="FPNCR"/>
</dbReference>
<comment type="catalytic activity">
    <reaction evidence="21">
        <text>2 nitric oxide + NADH + 2 O2 = 2 nitrate + NAD(+) + H(+)</text>
        <dbReference type="Rhea" id="RHEA:19469"/>
        <dbReference type="ChEBI" id="CHEBI:15378"/>
        <dbReference type="ChEBI" id="CHEBI:15379"/>
        <dbReference type="ChEBI" id="CHEBI:16480"/>
        <dbReference type="ChEBI" id="CHEBI:17632"/>
        <dbReference type="ChEBI" id="CHEBI:57540"/>
        <dbReference type="ChEBI" id="CHEBI:57945"/>
        <dbReference type="EC" id="1.14.12.17"/>
    </reaction>
</comment>
<keyword evidence="26" id="KW-0223">Dioxygenase</keyword>
<dbReference type="PRINTS" id="PR00410">
    <property type="entry name" value="PHEHYDRXLASE"/>
</dbReference>
<dbReference type="FunFam" id="2.40.30.10:FF:000034">
    <property type="entry name" value="Flavohemoprotein"/>
    <property type="match status" value="1"/>
</dbReference>
<keyword evidence="8 23" id="KW-0349">Heme</keyword>
<evidence type="ECO:0000256" key="2">
    <source>
        <dbReference type="ARBA" id="ARBA00001974"/>
    </source>
</evidence>
<comment type="catalytic activity">
    <reaction evidence="22">
        <text>2 nitric oxide + NADPH + 2 O2 = 2 nitrate + NADP(+) + H(+)</text>
        <dbReference type="Rhea" id="RHEA:19465"/>
        <dbReference type="ChEBI" id="CHEBI:15378"/>
        <dbReference type="ChEBI" id="CHEBI:15379"/>
        <dbReference type="ChEBI" id="CHEBI:16480"/>
        <dbReference type="ChEBI" id="CHEBI:17632"/>
        <dbReference type="ChEBI" id="CHEBI:57783"/>
        <dbReference type="ChEBI" id="CHEBI:58349"/>
        <dbReference type="EC" id="1.14.12.17"/>
    </reaction>
</comment>
<evidence type="ECO:0000256" key="23">
    <source>
        <dbReference type="RuleBase" id="RU000356"/>
    </source>
</evidence>
<evidence type="ECO:0000256" key="11">
    <source>
        <dbReference type="ARBA" id="ARBA00022723"/>
    </source>
</evidence>
<feature type="domain" description="FAD-binding FR-type" evidence="25">
    <location>
        <begin position="155"/>
        <end position="264"/>
    </location>
</feature>
<comment type="cofactor">
    <cofactor evidence="1">
        <name>heme b</name>
        <dbReference type="ChEBI" id="CHEBI:60344"/>
    </cofactor>
</comment>
<dbReference type="CDD" id="cd06184">
    <property type="entry name" value="flavohem_like_fad_nad_binding"/>
    <property type="match status" value="1"/>
</dbReference>
<evidence type="ECO:0000256" key="3">
    <source>
        <dbReference type="ARBA" id="ARBA00006401"/>
    </source>
</evidence>
<evidence type="ECO:0000256" key="19">
    <source>
        <dbReference type="ARBA" id="ARBA00030929"/>
    </source>
</evidence>
<dbReference type="PROSITE" id="PS01033">
    <property type="entry name" value="GLOBIN"/>
    <property type="match status" value="1"/>
</dbReference>
<dbReference type="InterPro" id="IPR017938">
    <property type="entry name" value="Riboflavin_synthase-like_b-brl"/>
</dbReference>
<evidence type="ECO:0000256" key="6">
    <source>
        <dbReference type="ARBA" id="ARBA00014637"/>
    </source>
</evidence>
<dbReference type="Gene3D" id="3.40.50.80">
    <property type="entry name" value="Nucleotide-binding domain of ferredoxin-NADP reductase (FNR) module"/>
    <property type="match status" value="1"/>
</dbReference>
<comment type="similarity">
    <text evidence="4">Belongs to the globin family. Two-domain flavohemoproteins subfamily.</text>
</comment>
<dbReference type="GO" id="GO:0071949">
    <property type="term" value="F:FAD binding"/>
    <property type="evidence" value="ECO:0007669"/>
    <property type="project" value="TreeGrafter"/>
</dbReference>
<evidence type="ECO:0000256" key="5">
    <source>
        <dbReference type="ARBA" id="ARBA00012229"/>
    </source>
</evidence>
<evidence type="ECO:0000256" key="1">
    <source>
        <dbReference type="ARBA" id="ARBA00001970"/>
    </source>
</evidence>
<keyword evidence="23" id="KW-0813">Transport</keyword>
<keyword evidence="12" id="KW-0274">FAD</keyword>
<keyword evidence="13" id="KW-0521">NADP</keyword>
<dbReference type="Gene3D" id="1.10.490.10">
    <property type="entry name" value="Globins"/>
    <property type="match status" value="1"/>
</dbReference>
<dbReference type="Proteomes" id="UP000218288">
    <property type="component" value="Chromosome"/>
</dbReference>
<dbReference type="InterPro" id="IPR008333">
    <property type="entry name" value="Cbr1-like_FAD-bd_dom"/>
</dbReference>
<dbReference type="PANTHER" id="PTHR43396:SF3">
    <property type="entry name" value="FLAVOHEMOPROTEIN"/>
    <property type="match status" value="1"/>
</dbReference>
<dbReference type="GO" id="GO:0008941">
    <property type="term" value="F:nitric oxide dioxygenase NAD(P)H activity"/>
    <property type="evidence" value="ECO:0007669"/>
    <property type="project" value="UniProtKB-EC"/>
</dbReference>
<dbReference type="InterPro" id="IPR012292">
    <property type="entry name" value="Globin/Proto"/>
</dbReference>
<evidence type="ECO:0000313" key="26">
    <source>
        <dbReference type="EMBL" id="BAU89606.1"/>
    </source>
</evidence>
<evidence type="ECO:0000313" key="27">
    <source>
        <dbReference type="Proteomes" id="UP000218288"/>
    </source>
</evidence>
<dbReference type="InterPro" id="IPR039261">
    <property type="entry name" value="FNR_nucleotide-bd"/>
</dbReference>
<dbReference type="FunFam" id="1.10.490.10:FF:000003">
    <property type="entry name" value="Flavohemoprotein"/>
    <property type="match status" value="1"/>
</dbReference>
<organism evidence="26 27">
    <name type="scientific">Methylorubrum populi</name>
    <dbReference type="NCBI Taxonomy" id="223967"/>
    <lineage>
        <taxon>Bacteria</taxon>
        <taxon>Pseudomonadati</taxon>
        <taxon>Pseudomonadota</taxon>
        <taxon>Alphaproteobacteria</taxon>
        <taxon>Hyphomicrobiales</taxon>
        <taxon>Methylobacteriaceae</taxon>
        <taxon>Methylorubrum</taxon>
    </lineage>
</organism>
<keyword evidence="16" id="KW-0520">NAD</keyword>
<evidence type="ECO:0000256" key="21">
    <source>
        <dbReference type="ARBA" id="ARBA00048649"/>
    </source>
</evidence>
<dbReference type="Gene3D" id="2.40.30.10">
    <property type="entry name" value="Translation factors"/>
    <property type="match status" value="1"/>
</dbReference>
<comment type="function">
    <text evidence="17">Is involved in NO detoxification in an aerobic process, termed nitric oxide dioxygenase (NOD) reaction that utilizes O(2) and NAD(P)H to convert NO to nitrate, which protects the bacterium from various noxious nitrogen compounds. Therefore, plays a central role in the inducible response to nitrosative stress.</text>
</comment>
<evidence type="ECO:0000256" key="22">
    <source>
        <dbReference type="ARBA" id="ARBA00049433"/>
    </source>
</evidence>
<reference evidence="26 27" key="1">
    <citation type="journal article" date="2016" name="Genome Announc.">
        <title>Complete Genome Sequence of Methylobacterium populi P-1M, Isolated from Pink-Pigmented Household Biofilm.</title>
        <authorList>
            <person name="Morohoshi T."/>
            <person name="Ikeda T."/>
        </authorList>
    </citation>
    <scope>NUCLEOTIDE SEQUENCE [LARGE SCALE GENOMIC DNA]</scope>
    <source>
        <strain evidence="26 27">P-1M</strain>
    </source>
</reference>
<keyword evidence="11" id="KW-0479">Metal-binding</keyword>
<gene>
    <name evidence="26" type="primary">hmp</name>
    <name evidence="26" type="ORF">MPPM_1001</name>
</gene>
<dbReference type="InterPro" id="IPR001433">
    <property type="entry name" value="OxRdtase_FAD/NAD-bd"/>
</dbReference>
<dbReference type="GO" id="GO:0020037">
    <property type="term" value="F:heme binding"/>
    <property type="evidence" value="ECO:0007669"/>
    <property type="project" value="InterPro"/>
</dbReference>
<dbReference type="NCBIfam" id="NF009805">
    <property type="entry name" value="PRK13289.1"/>
    <property type="match status" value="1"/>
</dbReference>
<dbReference type="FunFam" id="3.40.50.80:FF:000010">
    <property type="entry name" value="Flavohemoprotein"/>
    <property type="match status" value="1"/>
</dbReference>
<proteinExistence type="inferred from homology"/>
<feature type="domain" description="Globin" evidence="24">
    <location>
        <begin position="4"/>
        <end position="141"/>
    </location>
</feature>
<evidence type="ECO:0000256" key="4">
    <source>
        <dbReference type="ARBA" id="ARBA00008414"/>
    </source>
</evidence>
<name>A0A160PBC7_9HYPH</name>
<keyword evidence="7" id="KW-0216">Detoxification</keyword>
<keyword evidence="15" id="KW-0408">Iron</keyword>
<dbReference type="GO" id="GO:0071500">
    <property type="term" value="P:cellular response to nitrosative stress"/>
    <property type="evidence" value="ECO:0007669"/>
    <property type="project" value="TreeGrafter"/>
</dbReference>
<dbReference type="Pfam" id="PF00970">
    <property type="entry name" value="FAD_binding_6"/>
    <property type="match status" value="1"/>
</dbReference>
<dbReference type="GO" id="GO:0046210">
    <property type="term" value="P:nitric oxide catabolic process"/>
    <property type="evidence" value="ECO:0007669"/>
    <property type="project" value="TreeGrafter"/>
</dbReference>
<keyword evidence="9 23" id="KW-0561">Oxygen transport</keyword>
<dbReference type="GO" id="GO:0005344">
    <property type="term" value="F:oxygen carrier activity"/>
    <property type="evidence" value="ECO:0007669"/>
    <property type="project" value="UniProtKB-KW"/>
</dbReference>
<dbReference type="EMBL" id="AP014809">
    <property type="protein sequence ID" value="BAU89606.1"/>
    <property type="molecule type" value="Genomic_DNA"/>
</dbReference>
<dbReference type="RefSeq" id="WP_096484092.1">
    <property type="nucleotide sequence ID" value="NZ_AP014809.1"/>
</dbReference>
<accession>A0A160PBC7</accession>
<dbReference type="SUPFAM" id="SSF52343">
    <property type="entry name" value="Ferredoxin reductase-like, C-terminal NADP-linked domain"/>
    <property type="match status" value="1"/>
</dbReference>